<protein>
    <submittedName>
        <fullName evidence="1">Cell aggregate formation protein, biofilm development BsmA</fullName>
    </submittedName>
</protein>
<gene>
    <name evidence="1" type="primary">bsmA</name>
    <name evidence="1" type="ORF">AWOD_II_0860</name>
</gene>
<dbReference type="KEGG" id="awd:AWOD_II_0860"/>
<dbReference type="OrthoDB" id="6681382at2"/>
<dbReference type="GeneID" id="28543113"/>
<reference evidence="2" key="1">
    <citation type="submission" date="2014-09" db="EMBL/GenBank/DDBJ databases">
        <authorList>
            <person name="Hjerde E."/>
        </authorList>
    </citation>
    <scope>NUCLEOTIDE SEQUENCE [LARGE SCALE GENOMIC DNA]</scope>
    <source>
        <strain evidence="2">06/09/139</strain>
    </source>
</reference>
<proteinExistence type="predicted"/>
<dbReference type="GO" id="GO:0051213">
    <property type="term" value="F:dioxygenase activity"/>
    <property type="evidence" value="ECO:0007669"/>
    <property type="project" value="InterPro"/>
</dbReference>
<name>A0A090ID50_9GAMM</name>
<accession>A0A090ID50</accession>
<dbReference type="PATRIC" id="fig|80852.17.peg.3649"/>
<dbReference type="Pfam" id="PF10014">
    <property type="entry name" value="2OG-Fe_Oxy_2"/>
    <property type="match status" value="1"/>
</dbReference>
<dbReference type="AlphaFoldDB" id="A0A090ID50"/>
<evidence type="ECO:0000313" key="1">
    <source>
        <dbReference type="EMBL" id="CED57484.1"/>
    </source>
</evidence>
<dbReference type="Proteomes" id="UP000032427">
    <property type="component" value="Chromosome 2"/>
</dbReference>
<dbReference type="STRING" id="80852.AWOD_II_0860"/>
<dbReference type="Gene3D" id="2.60.120.620">
    <property type="entry name" value="q2cbj1_9rhob like domain"/>
    <property type="match status" value="1"/>
</dbReference>
<evidence type="ECO:0000313" key="2">
    <source>
        <dbReference type="Proteomes" id="UP000032427"/>
    </source>
</evidence>
<dbReference type="InterPro" id="IPR018724">
    <property type="entry name" value="2OG-Fe_dioxygenase"/>
</dbReference>
<organism evidence="1 2">
    <name type="scientific">Aliivibrio wodanis</name>
    <dbReference type="NCBI Taxonomy" id="80852"/>
    <lineage>
        <taxon>Bacteria</taxon>
        <taxon>Pseudomonadati</taxon>
        <taxon>Pseudomonadota</taxon>
        <taxon>Gammaproteobacteria</taxon>
        <taxon>Vibrionales</taxon>
        <taxon>Vibrionaceae</taxon>
        <taxon>Aliivibrio</taxon>
    </lineage>
</organism>
<dbReference type="HOGENOM" id="CLU_078728_1_0_6"/>
<keyword evidence="2" id="KW-1185">Reference proteome</keyword>
<sequence length="218" mass="24879">MIHSHDTTLQLTQLSHDAVHQLAPSFSGLPKTTHADGSYRLRRYSVINMMNEEVVETSKHNFVQSENINHFQGDVVRQFEGIEKPILHSEGMAEMCQIFMDLNHLPNGQEIEIHQMRIAAIYEETQIAPEGVHQDGFDHIALIGIDRSNIEGGELLVYKNENEEPFFRKILEDGEVAMLDDGKLWHNGKPIRLIDHDHEGHMDVFVLTAKDKANDLHS</sequence>
<dbReference type="EMBL" id="LN554847">
    <property type="protein sequence ID" value="CED57484.1"/>
    <property type="molecule type" value="Genomic_DNA"/>
</dbReference>